<keyword evidence="5 12" id="KW-0812">Transmembrane</keyword>
<reference evidence="15" key="1">
    <citation type="submission" date="2021-11" db="EMBL/GenBank/DDBJ databases">
        <authorList>
            <person name="Schell T."/>
        </authorList>
    </citation>
    <scope>NUCLEOTIDE SEQUENCE</scope>
    <source>
        <strain evidence="15">M5</strain>
    </source>
</reference>
<dbReference type="InterPro" id="IPR036719">
    <property type="entry name" value="Neuro-gated_channel_TM_sf"/>
</dbReference>
<keyword evidence="6" id="KW-0732">Signal</keyword>
<feature type="region of interest" description="Disordered" evidence="11">
    <location>
        <begin position="498"/>
        <end position="571"/>
    </location>
</feature>
<evidence type="ECO:0000256" key="6">
    <source>
        <dbReference type="ARBA" id="ARBA00022729"/>
    </source>
</evidence>
<dbReference type="Pfam" id="PF02931">
    <property type="entry name" value="Neur_chan_LBD"/>
    <property type="match status" value="1"/>
</dbReference>
<evidence type="ECO:0000256" key="9">
    <source>
        <dbReference type="ARBA" id="ARBA00023136"/>
    </source>
</evidence>
<proteinExistence type="predicted"/>
<evidence type="ECO:0000256" key="8">
    <source>
        <dbReference type="ARBA" id="ARBA00023065"/>
    </source>
</evidence>
<feature type="compositionally biased region" description="Low complexity" evidence="11">
    <location>
        <begin position="663"/>
        <end position="691"/>
    </location>
</feature>
<evidence type="ECO:0000313" key="15">
    <source>
        <dbReference type="EMBL" id="CAH0112965.1"/>
    </source>
</evidence>
<evidence type="ECO:0000256" key="3">
    <source>
        <dbReference type="ARBA" id="ARBA00022448"/>
    </source>
</evidence>
<feature type="region of interest" description="Disordered" evidence="11">
    <location>
        <begin position="457"/>
        <end position="476"/>
    </location>
</feature>
<evidence type="ECO:0000256" key="5">
    <source>
        <dbReference type="ARBA" id="ARBA00022692"/>
    </source>
</evidence>
<organism evidence="15 16">
    <name type="scientific">Daphnia galeata</name>
    <dbReference type="NCBI Taxonomy" id="27404"/>
    <lineage>
        <taxon>Eukaryota</taxon>
        <taxon>Metazoa</taxon>
        <taxon>Ecdysozoa</taxon>
        <taxon>Arthropoda</taxon>
        <taxon>Crustacea</taxon>
        <taxon>Branchiopoda</taxon>
        <taxon>Diplostraca</taxon>
        <taxon>Cladocera</taxon>
        <taxon>Anomopoda</taxon>
        <taxon>Daphniidae</taxon>
        <taxon>Daphnia</taxon>
    </lineage>
</organism>
<dbReference type="GO" id="GO:0005230">
    <property type="term" value="F:extracellular ligand-gated monoatomic ion channel activity"/>
    <property type="evidence" value="ECO:0007669"/>
    <property type="project" value="InterPro"/>
</dbReference>
<dbReference type="InterPro" id="IPR006029">
    <property type="entry name" value="Neurotrans-gated_channel_TM"/>
</dbReference>
<dbReference type="GO" id="GO:0005886">
    <property type="term" value="C:plasma membrane"/>
    <property type="evidence" value="ECO:0007669"/>
    <property type="project" value="UniProtKB-SubCell"/>
</dbReference>
<comment type="subcellular location">
    <subcellularLocation>
        <location evidence="2">Cell membrane</location>
    </subcellularLocation>
    <subcellularLocation>
        <location evidence="1">Membrane</location>
        <topology evidence="1">Multi-pass membrane protein</topology>
    </subcellularLocation>
</comment>
<feature type="compositionally biased region" description="Low complexity" evidence="11">
    <location>
        <begin position="554"/>
        <end position="565"/>
    </location>
</feature>
<dbReference type="InterPro" id="IPR006202">
    <property type="entry name" value="Neur_chan_lig-bd"/>
</dbReference>
<dbReference type="InterPro" id="IPR006028">
    <property type="entry name" value="GABAA/Glycine_rcpt"/>
</dbReference>
<feature type="compositionally biased region" description="Basic and acidic residues" evidence="11">
    <location>
        <begin position="539"/>
        <end position="548"/>
    </location>
</feature>
<dbReference type="PANTHER" id="PTHR18945">
    <property type="entry name" value="NEUROTRANSMITTER GATED ION CHANNEL"/>
    <property type="match status" value="1"/>
</dbReference>
<gene>
    <name evidence="15" type="ORF">DGAL_LOCUS16764</name>
</gene>
<name>A0A8J2WCI2_9CRUS</name>
<feature type="compositionally biased region" description="Low complexity" evidence="11">
    <location>
        <begin position="57"/>
        <end position="77"/>
    </location>
</feature>
<feature type="transmembrane region" description="Helical" evidence="12">
    <location>
        <begin position="350"/>
        <end position="371"/>
    </location>
</feature>
<protein>
    <submittedName>
        <fullName evidence="15">Uncharacterized protein</fullName>
    </submittedName>
</protein>
<dbReference type="InterPro" id="IPR036734">
    <property type="entry name" value="Neur_chan_lig-bd_sf"/>
</dbReference>
<dbReference type="PRINTS" id="PR00253">
    <property type="entry name" value="GABAARECEPTR"/>
</dbReference>
<dbReference type="InterPro" id="IPR006201">
    <property type="entry name" value="Neur_channel"/>
</dbReference>
<feature type="compositionally biased region" description="Low complexity" evidence="11">
    <location>
        <begin position="527"/>
        <end position="537"/>
    </location>
</feature>
<keyword evidence="7 12" id="KW-1133">Transmembrane helix</keyword>
<dbReference type="GO" id="GO:0004888">
    <property type="term" value="F:transmembrane signaling receptor activity"/>
    <property type="evidence" value="ECO:0007669"/>
    <property type="project" value="InterPro"/>
</dbReference>
<feature type="transmembrane region" description="Helical" evidence="12">
    <location>
        <begin position="406"/>
        <end position="425"/>
    </location>
</feature>
<evidence type="ECO:0000313" key="16">
    <source>
        <dbReference type="Proteomes" id="UP000789390"/>
    </source>
</evidence>
<keyword evidence="4" id="KW-1003">Cell membrane</keyword>
<feature type="region of interest" description="Disordered" evidence="11">
    <location>
        <begin position="57"/>
        <end position="79"/>
    </location>
</feature>
<dbReference type="InterPro" id="IPR018000">
    <property type="entry name" value="Neurotransmitter_ion_chnl_CS"/>
</dbReference>
<dbReference type="Pfam" id="PF02932">
    <property type="entry name" value="Neur_chan_memb"/>
    <property type="match status" value="1"/>
</dbReference>
<dbReference type="SUPFAM" id="SSF63712">
    <property type="entry name" value="Nicotinic receptor ligand binding domain-like"/>
    <property type="match status" value="1"/>
</dbReference>
<feature type="compositionally biased region" description="Polar residues" evidence="11">
    <location>
        <begin position="498"/>
        <end position="512"/>
    </location>
</feature>
<dbReference type="Proteomes" id="UP000789390">
    <property type="component" value="Unassembled WGS sequence"/>
</dbReference>
<evidence type="ECO:0000259" key="13">
    <source>
        <dbReference type="Pfam" id="PF02931"/>
    </source>
</evidence>
<dbReference type="PROSITE" id="PS00236">
    <property type="entry name" value="NEUROTR_ION_CHANNEL"/>
    <property type="match status" value="1"/>
</dbReference>
<comment type="caution">
    <text evidence="15">The sequence shown here is derived from an EMBL/GenBank/DDBJ whole genome shotgun (WGS) entry which is preliminary data.</text>
</comment>
<evidence type="ECO:0000256" key="4">
    <source>
        <dbReference type="ARBA" id="ARBA00022475"/>
    </source>
</evidence>
<feature type="domain" description="Neurotransmitter-gated ion-channel ligand-binding" evidence="13">
    <location>
        <begin position="159"/>
        <end position="319"/>
    </location>
</feature>
<feature type="domain" description="Neurotransmitter-gated ion-channel transmembrane" evidence="14">
    <location>
        <begin position="354"/>
        <end position="543"/>
    </location>
</feature>
<dbReference type="GO" id="GO:0005254">
    <property type="term" value="F:chloride channel activity"/>
    <property type="evidence" value="ECO:0007669"/>
    <property type="project" value="UniProtKB-ARBA"/>
</dbReference>
<dbReference type="CDD" id="cd19049">
    <property type="entry name" value="LGIC_TM_anion"/>
    <property type="match status" value="1"/>
</dbReference>
<keyword evidence="3" id="KW-0813">Transport</keyword>
<evidence type="ECO:0000256" key="10">
    <source>
        <dbReference type="ARBA" id="ARBA00023303"/>
    </source>
</evidence>
<evidence type="ECO:0000256" key="2">
    <source>
        <dbReference type="ARBA" id="ARBA00004236"/>
    </source>
</evidence>
<dbReference type="OrthoDB" id="407674at2759"/>
<evidence type="ECO:0000256" key="11">
    <source>
        <dbReference type="SAM" id="MobiDB-lite"/>
    </source>
</evidence>
<feature type="transmembrane region" description="Helical" evidence="12">
    <location>
        <begin position="727"/>
        <end position="746"/>
    </location>
</feature>
<dbReference type="InterPro" id="IPR038050">
    <property type="entry name" value="Neuro_actylchol_rec"/>
</dbReference>
<dbReference type="AlphaFoldDB" id="A0A8J2WCI2"/>
<keyword evidence="8" id="KW-0406">Ion transport</keyword>
<accession>A0A8J2WCI2</accession>
<dbReference type="EMBL" id="CAKKLH010000335">
    <property type="protein sequence ID" value="CAH0112965.1"/>
    <property type="molecule type" value="Genomic_DNA"/>
</dbReference>
<evidence type="ECO:0000256" key="1">
    <source>
        <dbReference type="ARBA" id="ARBA00004141"/>
    </source>
</evidence>
<keyword evidence="10" id="KW-0407">Ion channel</keyword>
<feature type="transmembrane region" description="Helical" evidence="12">
    <location>
        <begin position="28"/>
        <end position="48"/>
    </location>
</feature>
<sequence>MKGRLFAVDYSYTYSGLFVHHWTSSSSIISFCLASHHLSLILFLMLFARMAVTAPDPTNNNNNNNPITSTEPPNNTPLTFASRRTVGVDVMKPTSVADLMETYDYDQYHNSNPSTSHPHTSTAEMDDNFVIQQHQVGQHHHQQTDIPLQLSDILPADRRSYDKMEPPKREGKPTTVFFHVTVMSLDSIDESSMTWQDYRLRFPDNLTADYRLLPTSWLNSMWRPDSFFKNAKKVTFQDVTIPNHYIWLYKDKSILYMVKLTLILSCSMNFHLYPHDTQQCAMKIESLSHTTDDLVFNWELKTPLVVDDRIELPQLDLVNSAIGDCLQVYSTGNFTCLEVILSFRRRLGYYLFHTYIPTCLIVVMSWISFWIRPEAVPARVTLGVTSLLTLHTQHANSQKALPPVSYIKAIDVFMSGCTVFVFMSLMEYALVNILMGDIVDGEESALKKGMKSMFMTTAAGGGGNNRGGSTRMPTTTSQQLMEVQPHCLLKNSVATPSASIQRSKSMMTSSMSCYKPQPPHTTTRFISSGSSSRQQQQHHAVEIHHPDDGSGLQSPSVAPSATSPVGDEHQTNNSLMVSSHRRVCRQQLKETSFQLSHQLNAILPSAEDCPASPQMPSINTSTVQQRKRINMVASSTENGRLPLISSLHSVGKSPDNGGHHSRATMSSSSSPPATPGRRCPSAVQHGQQQHGGHSGSVGGQFQSPNSPINSLNLAQLRRARAIAIDRISRTCFPLSFFLLNVIYWIVFLNSGDDLNFPSQTAGQP</sequence>
<evidence type="ECO:0000256" key="12">
    <source>
        <dbReference type="SAM" id="Phobius"/>
    </source>
</evidence>
<dbReference type="NCBIfam" id="TIGR00860">
    <property type="entry name" value="LIC"/>
    <property type="match status" value="1"/>
</dbReference>
<keyword evidence="9 12" id="KW-0472">Membrane</keyword>
<dbReference type="Gene3D" id="1.20.58.390">
    <property type="entry name" value="Neurotransmitter-gated ion-channel transmembrane domain"/>
    <property type="match status" value="1"/>
</dbReference>
<evidence type="ECO:0000259" key="14">
    <source>
        <dbReference type="Pfam" id="PF02932"/>
    </source>
</evidence>
<dbReference type="Gene3D" id="2.70.170.10">
    <property type="entry name" value="Neurotransmitter-gated ion-channel ligand-binding domain"/>
    <property type="match status" value="1"/>
</dbReference>
<evidence type="ECO:0000256" key="7">
    <source>
        <dbReference type="ARBA" id="ARBA00022989"/>
    </source>
</evidence>
<dbReference type="GO" id="GO:0099095">
    <property type="term" value="F:ligand-gated monoatomic anion channel activity"/>
    <property type="evidence" value="ECO:0007669"/>
    <property type="project" value="UniProtKB-ARBA"/>
</dbReference>
<dbReference type="SUPFAM" id="SSF90112">
    <property type="entry name" value="Neurotransmitter-gated ion-channel transmembrane pore"/>
    <property type="match status" value="1"/>
</dbReference>
<feature type="region of interest" description="Disordered" evidence="11">
    <location>
        <begin position="646"/>
        <end position="706"/>
    </location>
</feature>
<keyword evidence="16" id="KW-1185">Reference proteome</keyword>